<dbReference type="Proteomes" id="UP000658225">
    <property type="component" value="Unassembled WGS sequence"/>
</dbReference>
<reference evidence="6" key="1">
    <citation type="submission" date="2020-10" db="EMBL/GenBank/DDBJ databases">
        <title>Genomic Encyclopedia of Type Strains, Phase IV (KMG-IV): sequencing the most valuable type-strain genomes for metagenomic binning, comparative biology and taxonomic classification.</title>
        <authorList>
            <person name="Goeker M."/>
        </authorList>
    </citation>
    <scope>NUCLEOTIDE SEQUENCE</scope>
    <source>
        <strain evidence="6">DSM 13886</strain>
    </source>
</reference>
<evidence type="ECO:0000256" key="2">
    <source>
        <dbReference type="ARBA" id="ARBA00022741"/>
    </source>
</evidence>
<organism evidence="6 7">
    <name type="scientific">Sporosarcina limicola</name>
    <dbReference type="NCBI Taxonomy" id="34101"/>
    <lineage>
        <taxon>Bacteria</taxon>
        <taxon>Bacillati</taxon>
        <taxon>Bacillota</taxon>
        <taxon>Bacilli</taxon>
        <taxon>Bacillales</taxon>
        <taxon>Caryophanaceae</taxon>
        <taxon>Sporosarcina</taxon>
    </lineage>
</organism>
<dbReference type="InterPro" id="IPR011761">
    <property type="entry name" value="ATP-grasp"/>
</dbReference>
<dbReference type="GO" id="GO:0005524">
    <property type="term" value="F:ATP binding"/>
    <property type="evidence" value="ECO:0007669"/>
    <property type="project" value="UniProtKB-UniRule"/>
</dbReference>
<evidence type="ECO:0000313" key="7">
    <source>
        <dbReference type="Proteomes" id="UP000658225"/>
    </source>
</evidence>
<keyword evidence="1" id="KW-0436">Ligase</keyword>
<dbReference type="GO" id="GO:0046872">
    <property type="term" value="F:metal ion binding"/>
    <property type="evidence" value="ECO:0007669"/>
    <property type="project" value="InterPro"/>
</dbReference>
<comment type="caution">
    <text evidence="6">The sequence shown here is derived from an EMBL/GenBank/DDBJ whole genome shotgun (WGS) entry which is preliminary data.</text>
</comment>
<dbReference type="EMBL" id="JADBEL010000003">
    <property type="protein sequence ID" value="MBE1553885.1"/>
    <property type="molecule type" value="Genomic_DNA"/>
</dbReference>
<dbReference type="PANTHER" id="PTHR43585">
    <property type="entry name" value="FUMIPYRROLE BIOSYNTHESIS PROTEIN C"/>
    <property type="match status" value="1"/>
</dbReference>
<gene>
    <name evidence="6" type="ORF">H4683_000959</name>
</gene>
<dbReference type="SUPFAM" id="SSF56059">
    <property type="entry name" value="Glutathione synthetase ATP-binding domain-like"/>
    <property type="match status" value="1"/>
</dbReference>
<dbReference type="Pfam" id="PF13535">
    <property type="entry name" value="ATP-grasp_4"/>
    <property type="match status" value="1"/>
</dbReference>
<evidence type="ECO:0000313" key="6">
    <source>
        <dbReference type="EMBL" id="MBE1553885.1"/>
    </source>
</evidence>
<keyword evidence="3 4" id="KW-0067">ATP-binding</keyword>
<keyword evidence="2 4" id="KW-0547">Nucleotide-binding</keyword>
<evidence type="ECO:0000256" key="3">
    <source>
        <dbReference type="ARBA" id="ARBA00022840"/>
    </source>
</evidence>
<dbReference type="PANTHER" id="PTHR43585:SF2">
    <property type="entry name" value="ATP-GRASP ENZYME FSQD"/>
    <property type="match status" value="1"/>
</dbReference>
<dbReference type="PROSITE" id="PS50975">
    <property type="entry name" value="ATP_GRASP"/>
    <property type="match status" value="1"/>
</dbReference>
<dbReference type="AlphaFoldDB" id="A0A927MG89"/>
<dbReference type="InterPro" id="IPR040570">
    <property type="entry name" value="LAL_C2"/>
</dbReference>
<name>A0A927MG89_9BACL</name>
<dbReference type="RefSeq" id="WP_192597684.1">
    <property type="nucleotide sequence ID" value="NZ_JADBEL010000003.1"/>
</dbReference>
<evidence type="ECO:0000256" key="4">
    <source>
        <dbReference type="PROSITE-ProRule" id="PRU00409"/>
    </source>
</evidence>
<sequence>MNTIIFIGTNKTGSSRDAIKAAERMGFFTVVFTNNEKQMQQRKEFTDVHEMIFMDTNNISEMKNKINALMLRGNEIKTIVSFIDSNVHQASILCDDFCQNGTSSTMIKIMESKAETRTFLCNQPYTPNFSILNPGETQSFETVNPQLIFPVMVKSSKSTGSKDVLLAEGIEQLENHVVRLQEKNADEAIIIEEYIVGDQYLVEALVYNNKIQIAGIIKQEITQGKRFIITGYGVLAEVPSDIITGVGDVLDSVISKFGIKNGALHLELRQSKNGWKLIEINPRISGGAMNQMIQAAFGFNLVEETLKLYLGESPSIIPRYRNYVFTQYLIVSEKGILEKVTGKGRARKSPGVVKVYVKPKKGTQLIPPLSMGHRYAYVVATGVSMEEAKKHAKNAANEITFHLAE</sequence>
<keyword evidence="7" id="KW-1185">Reference proteome</keyword>
<accession>A0A927MG89</accession>
<proteinExistence type="predicted"/>
<dbReference type="GO" id="GO:0016874">
    <property type="term" value="F:ligase activity"/>
    <property type="evidence" value="ECO:0007669"/>
    <property type="project" value="UniProtKB-KW"/>
</dbReference>
<dbReference type="Pfam" id="PF18603">
    <property type="entry name" value="LAL_C2"/>
    <property type="match status" value="1"/>
</dbReference>
<dbReference type="Gene3D" id="3.30.470.20">
    <property type="entry name" value="ATP-grasp fold, B domain"/>
    <property type="match status" value="1"/>
</dbReference>
<evidence type="ECO:0000259" key="5">
    <source>
        <dbReference type="PROSITE" id="PS50975"/>
    </source>
</evidence>
<protein>
    <submittedName>
        <fullName evidence="6">Biotin carboxylase</fullName>
    </submittedName>
</protein>
<dbReference type="InterPro" id="IPR052032">
    <property type="entry name" value="ATP-dep_AA_Ligase"/>
</dbReference>
<evidence type="ECO:0000256" key="1">
    <source>
        <dbReference type="ARBA" id="ARBA00022598"/>
    </source>
</evidence>
<feature type="domain" description="ATP-grasp" evidence="5">
    <location>
        <begin position="115"/>
        <end position="310"/>
    </location>
</feature>